<evidence type="ECO:0000256" key="1">
    <source>
        <dbReference type="SAM" id="MobiDB-lite"/>
    </source>
</evidence>
<feature type="region of interest" description="Disordered" evidence="1">
    <location>
        <begin position="16"/>
        <end position="40"/>
    </location>
</feature>
<organism evidence="2 3">
    <name type="scientific">Paracoccus gahaiensis</name>
    <dbReference type="NCBI Taxonomy" id="1706839"/>
    <lineage>
        <taxon>Bacteria</taxon>
        <taxon>Pseudomonadati</taxon>
        <taxon>Pseudomonadota</taxon>
        <taxon>Alphaproteobacteria</taxon>
        <taxon>Rhodobacterales</taxon>
        <taxon>Paracoccaceae</taxon>
        <taxon>Paracoccus</taxon>
    </lineage>
</organism>
<accession>A0A4U0R5F0</accession>
<dbReference type="EMBL" id="SUNI01000030">
    <property type="protein sequence ID" value="TJZ89570.1"/>
    <property type="molecule type" value="Genomic_DNA"/>
</dbReference>
<dbReference type="Proteomes" id="UP000309747">
    <property type="component" value="Unassembled WGS sequence"/>
</dbReference>
<proteinExistence type="predicted"/>
<keyword evidence="3" id="KW-1185">Reference proteome</keyword>
<evidence type="ECO:0000313" key="2">
    <source>
        <dbReference type="EMBL" id="TJZ89570.1"/>
    </source>
</evidence>
<reference evidence="2 3" key="1">
    <citation type="submission" date="2019-04" db="EMBL/GenBank/DDBJ databases">
        <authorList>
            <person name="Li J."/>
        </authorList>
    </citation>
    <scope>NUCLEOTIDE SEQUENCE [LARGE SCALE GENOMIC DNA]</scope>
    <source>
        <strain evidence="2 3">KCTC 42687</strain>
    </source>
</reference>
<comment type="caution">
    <text evidence="2">The sequence shown here is derived from an EMBL/GenBank/DDBJ whole genome shotgun (WGS) entry which is preliminary data.</text>
</comment>
<dbReference type="InterPro" id="IPR025227">
    <property type="entry name" value="DUF4169"/>
</dbReference>
<name>A0A4U0R5F0_9RHOB</name>
<protein>
    <submittedName>
        <fullName evidence="2">DUF4169 family protein</fullName>
    </submittedName>
</protein>
<dbReference type="Pfam" id="PF13770">
    <property type="entry name" value="DUF4169"/>
    <property type="match status" value="1"/>
</dbReference>
<dbReference type="RefSeq" id="WP_136887522.1">
    <property type="nucleotide sequence ID" value="NZ_SUNI01000030.1"/>
</dbReference>
<sequence>MTSIVNLRQARKQRARIAKRATGDTNAARFGEPAHLRDARTAEETRAALRLEAHRQDDPAPGDD</sequence>
<gene>
    <name evidence="2" type="ORF">FA743_18310</name>
</gene>
<dbReference type="AlphaFoldDB" id="A0A4U0R5F0"/>
<evidence type="ECO:0000313" key="3">
    <source>
        <dbReference type="Proteomes" id="UP000309747"/>
    </source>
</evidence>